<organism evidence="4 5">
    <name type="scientific">Agrocybe chaxingu</name>
    <dbReference type="NCBI Taxonomy" id="84603"/>
    <lineage>
        <taxon>Eukaryota</taxon>
        <taxon>Fungi</taxon>
        <taxon>Dikarya</taxon>
        <taxon>Basidiomycota</taxon>
        <taxon>Agaricomycotina</taxon>
        <taxon>Agaricomycetes</taxon>
        <taxon>Agaricomycetidae</taxon>
        <taxon>Agaricales</taxon>
        <taxon>Agaricineae</taxon>
        <taxon>Strophariaceae</taxon>
        <taxon>Agrocybe</taxon>
    </lineage>
</organism>
<dbReference type="Gene3D" id="3.40.50.300">
    <property type="entry name" value="P-loop containing nucleotide triphosphate hydrolases"/>
    <property type="match status" value="2"/>
</dbReference>
<evidence type="ECO:0000256" key="1">
    <source>
        <dbReference type="ARBA" id="ARBA00004342"/>
    </source>
</evidence>
<dbReference type="GO" id="GO:0007165">
    <property type="term" value="P:signal transduction"/>
    <property type="evidence" value="ECO:0007669"/>
    <property type="project" value="InterPro"/>
</dbReference>
<dbReference type="InterPro" id="IPR027417">
    <property type="entry name" value="P-loop_NTPase"/>
</dbReference>
<dbReference type="PRINTS" id="PR00449">
    <property type="entry name" value="RASTRNSFRMNG"/>
</dbReference>
<dbReference type="PROSITE" id="PS51419">
    <property type="entry name" value="RAB"/>
    <property type="match status" value="1"/>
</dbReference>
<dbReference type="OrthoDB" id="5976022at2759"/>
<reference evidence="4" key="1">
    <citation type="submission" date="2022-07" db="EMBL/GenBank/DDBJ databases">
        <title>Genome Sequence of Agrocybe chaxingu.</title>
        <authorList>
            <person name="Buettner E."/>
        </authorList>
    </citation>
    <scope>NUCLEOTIDE SEQUENCE</scope>
    <source>
        <strain evidence="4">MP-N11</strain>
    </source>
</reference>
<evidence type="ECO:0000256" key="3">
    <source>
        <dbReference type="ARBA" id="ARBA00023134"/>
    </source>
</evidence>
<evidence type="ECO:0000313" key="4">
    <source>
        <dbReference type="EMBL" id="KAJ3504538.1"/>
    </source>
</evidence>
<dbReference type="InterPro" id="IPR001806">
    <property type="entry name" value="Small_GTPase"/>
</dbReference>
<dbReference type="Pfam" id="PF00071">
    <property type="entry name" value="Ras"/>
    <property type="match status" value="2"/>
</dbReference>
<dbReference type="Proteomes" id="UP001148786">
    <property type="component" value="Unassembled WGS sequence"/>
</dbReference>
<gene>
    <name evidence="4" type="ORF">NLJ89_g7885</name>
</gene>
<dbReference type="PROSITE" id="PS51421">
    <property type="entry name" value="RAS"/>
    <property type="match status" value="1"/>
</dbReference>
<dbReference type="NCBIfam" id="TIGR00231">
    <property type="entry name" value="small_GTP"/>
    <property type="match status" value="1"/>
</dbReference>
<dbReference type="InterPro" id="IPR005225">
    <property type="entry name" value="Small_GTP-bd"/>
</dbReference>
<comment type="subcellular location">
    <subcellularLocation>
        <location evidence="1">Cell membrane</location>
        <topology evidence="1">Lipid-anchor</topology>
        <orientation evidence="1">Cytoplasmic side</orientation>
    </subcellularLocation>
</comment>
<proteinExistence type="predicted"/>
<dbReference type="GO" id="GO:0005886">
    <property type="term" value="C:plasma membrane"/>
    <property type="evidence" value="ECO:0007669"/>
    <property type="project" value="UniProtKB-SubCell"/>
</dbReference>
<dbReference type="SMART" id="SM00175">
    <property type="entry name" value="RAB"/>
    <property type="match status" value="1"/>
</dbReference>
<evidence type="ECO:0000256" key="2">
    <source>
        <dbReference type="ARBA" id="ARBA00022741"/>
    </source>
</evidence>
<comment type="caution">
    <text evidence="4">The sequence shown here is derived from an EMBL/GenBank/DDBJ whole genome shotgun (WGS) entry which is preliminary data.</text>
</comment>
<keyword evidence="3" id="KW-0342">GTP-binding</keyword>
<evidence type="ECO:0000313" key="5">
    <source>
        <dbReference type="Proteomes" id="UP001148786"/>
    </source>
</evidence>
<keyword evidence="5" id="KW-1185">Reference proteome</keyword>
<dbReference type="SMART" id="SM00173">
    <property type="entry name" value="RAS"/>
    <property type="match status" value="1"/>
</dbReference>
<dbReference type="AlphaFoldDB" id="A0A9W8MSN9"/>
<dbReference type="SUPFAM" id="SSF52540">
    <property type="entry name" value="P-loop containing nucleoside triphosphate hydrolases"/>
    <property type="match status" value="1"/>
</dbReference>
<accession>A0A9W8MSN9</accession>
<keyword evidence="2" id="KW-0547">Nucleotide-binding</keyword>
<dbReference type="InterPro" id="IPR020849">
    <property type="entry name" value="Small_GTPase_Ras-type"/>
</dbReference>
<dbReference type="GO" id="GO:0003924">
    <property type="term" value="F:GTPase activity"/>
    <property type="evidence" value="ECO:0007669"/>
    <property type="project" value="InterPro"/>
</dbReference>
<dbReference type="PANTHER" id="PTHR24070">
    <property type="entry name" value="RAS, DI-RAS, AND RHEB FAMILY MEMBERS OF SMALL GTPASE SUPERFAMILY"/>
    <property type="match status" value="1"/>
</dbReference>
<sequence>MGKDAQPQEYNLCVVGPDGVGKTALPIQFTMNIFGEEYDPTIEDEFSKQIVIDDEPALLNIWDTSGNQEGYTGINNMRLMDLRKGDGFLVYSVTKFLDREVSTDEGARLASLLGCPFIETSAKDRVNVEEAFSELVREIRKYEKEQQIAAKAAEGSSGADNREDARCACRVVV</sequence>
<protein>
    <submittedName>
        <fullName evidence="4">Uncharacterized protein</fullName>
    </submittedName>
</protein>
<dbReference type="SMART" id="SM00174">
    <property type="entry name" value="RHO"/>
    <property type="match status" value="1"/>
</dbReference>
<name>A0A9W8MSN9_9AGAR</name>
<dbReference type="EMBL" id="JANKHO010000996">
    <property type="protein sequence ID" value="KAJ3504538.1"/>
    <property type="molecule type" value="Genomic_DNA"/>
</dbReference>
<dbReference type="GO" id="GO:0005525">
    <property type="term" value="F:GTP binding"/>
    <property type="evidence" value="ECO:0007669"/>
    <property type="project" value="UniProtKB-KW"/>
</dbReference>